<gene>
    <name evidence="3" type="ORF">SELMODRAFT_31619</name>
</gene>
<dbReference type="GO" id="GO:0048731">
    <property type="term" value="P:system development"/>
    <property type="evidence" value="ECO:0007669"/>
    <property type="project" value="UniProtKB-ARBA"/>
</dbReference>
<feature type="non-terminal residue" evidence="3">
    <location>
        <position position="1"/>
    </location>
</feature>
<sequence>ARSGDPERAKEIFDAMPRKDVISWNATVSAYAQNGHSAEAMVLFDRMPQHDVVSWNAIITSFGDGFDPDSGFRIFAEMEERNLVSWNAILEAHTKSGHLSQSINIFDRMPQRSVISWNLMIAANARHGNPDEAERFFDQSPELDAFSWTTLLTLRSDLGQLQEAMACFAAIRRKNNVSFKSIASWNTLLTANAQNSHIAESRLIFEGMEHRDASSWNSIVCAYFLNGIPDRATDLFRKMPAWNMISWNTMITGYAHNDRGTAAIQLFRTMDLEGFTPERATFIAILGACSSIPAIDASFVDLIQALVVDAGLHVDRIIANALISLYAKSGSLERAARIFHAMAESDHRDVVTWNAMIAAHARSGNGKLAIWTFHAMLLEGLIPDAITLMVVLSSCSHAGLVDQGWQILASAIAGDHSLALTDDHFACLADLLARSGRLGEAEEVVTSKIVNPGEVLGWKTLLGASKNHGNIDLAARSAEWLFRLDQKSSAASYILL</sequence>
<keyword evidence="4" id="KW-1185">Reference proteome</keyword>
<reference evidence="3 4" key="1">
    <citation type="journal article" date="2011" name="Science">
        <title>The Selaginella genome identifies genetic changes associated with the evolution of vascular plants.</title>
        <authorList>
            <person name="Banks J.A."/>
            <person name="Nishiyama T."/>
            <person name="Hasebe M."/>
            <person name="Bowman J.L."/>
            <person name="Gribskov M."/>
            <person name="dePamphilis C."/>
            <person name="Albert V.A."/>
            <person name="Aono N."/>
            <person name="Aoyama T."/>
            <person name="Ambrose B.A."/>
            <person name="Ashton N.W."/>
            <person name="Axtell M.J."/>
            <person name="Barker E."/>
            <person name="Barker M.S."/>
            <person name="Bennetzen J.L."/>
            <person name="Bonawitz N.D."/>
            <person name="Chapple C."/>
            <person name="Cheng C."/>
            <person name="Correa L.G."/>
            <person name="Dacre M."/>
            <person name="DeBarry J."/>
            <person name="Dreyer I."/>
            <person name="Elias M."/>
            <person name="Engstrom E.M."/>
            <person name="Estelle M."/>
            <person name="Feng L."/>
            <person name="Finet C."/>
            <person name="Floyd S.K."/>
            <person name="Frommer W.B."/>
            <person name="Fujita T."/>
            <person name="Gramzow L."/>
            <person name="Gutensohn M."/>
            <person name="Harholt J."/>
            <person name="Hattori M."/>
            <person name="Heyl A."/>
            <person name="Hirai T."/>
            <person name="Hiwatashi Y."/>
            <person name="Ishikawa M."/>
            <person name="Iwata M."/>
            <person name="Karol K.G."/>
            <person name="Koehler B."/>
            <person name="Kolukisaoglu U."/>
            <person name="Kubo M."/>
            <person name="Kurata T."/>
            <person name="Lalonde S."/>
            <person name="Li K."/>
            <person name="Li Y."/>
            <person name="Litt A."/>
            <person name="Lyons E."/>
            <person name="Manning G."/>
            <person name="Maruyama T."/>
            <person name="Michael T.P."/>
            <person name="Mikami K."/>
            <person name="Miyazaki S."/>
            <person name="Morinaga S."/>
            <person name="Murata T."/>
            <person name="Mueller-Roeber B."/>
            <person name="Nelson D.R."/>
            <person name="Obara M."/>
            <person name="Oguri Y."/>
            <person name="Olmstead R.G."/>
            <person name="Onodera N."/>
            <person name="Petersen B.L."/>
            <person name="Pils B."/>
            <person name="Prigge M."/>
            <person name="Rensing S.A."/>
            <person name="Riano-Pachon D.M."/>
            <person name="Roberts A.W."/>
            <person name="Sato Y."/>
            <person name="Scheller H.V."/>
            <person name="Schulz B."/>
            <person name="Schulz C."/>
            <person name="Shakirov E.V."/>
            <person name="Shibagaki N."/>
            <person name="Shinohara N."/>
            <person name="Shippen D.E."/>
            <person name="Soerensen I."/>
            <person name="Sotooka R."/>
            <person name="Sugimoto N."/>
            <person name="Sugita M."/>
            <person name="Sumikawa N."/>
            <person name="Tanurdzic M."/>
            <person name="Theissen G."/>
            <person name="Ulvskov P."/>
            <person name="Wakazuki S."/>
            <person name="Weng J.K."/>
            <person name="Willats W.W."/>
            <person name="Wipf D."/>
            <person name="Wolf P.G."/>
            <person name="Yang L."/>
            <person name="Zimmer A.D."/>
            <person name="Zhu Q."/>
            <person name="Mitros T."/>
            <person name="Hellsten U."/>
            <person name="Loque D."/>
            <person name="Otillar R."/>
            <person name="Salamov A."/>
            <person name="Schmutz J."/>
            <person name="Shapiro H."/>
            <person name="Lindquist E."/>
            <person name="Lucas S."/>
            <person name="Rokhsar D."/>
            <person name="Grigoriev I.V."/>
        </authorList>
    </citation>
    <scope>NUCLEOTIDE SEQUENCE [LARGE SCALE GENOMIC DNA]</scope>
</reference>
<evidence type="ECO:0000313" key="4">
    <source>
        <dbReference type="Proteomes" id="UP000001514"/>
    </source>
</evidence>
<dbReference type="AlphaFoldDB" id="D8R3G3"/>
<feature type="repeat" description="PPR" evidence="2">
    <location>
        <begin position="243"/>
        <end position="277"/>
    </location>
</feature>
<dbReference type="PANTHER" id="PTHR47926">
    <property type="entry name" value="PENTATRICOPEPTIDE REPEAT-CONTAINING PROTEIN"/>
    <property type="match status" value="1"/>
</dbReference>
<dbReference type="SUPFAM" id="SSF48452">
    <property type="entry name" value="TPR-like"/>
    <property type="match status" value="1"/>
</dbReference>
<dbReference type="Pfam" id="PF01535">
    <property type="entry name" value="PPR"/>
    <property type="match status" value="8"/>
</dbReference>
<dbReference type="KEGG" id="smo:SELMODRAFT_31619"/>
<keyword evidence="1" id="KW-0677">Repeat</keyword>
<feature type="repeat" description="PPR" evidence="2">
    <location>
        <begin position="212"/>
        <end position="242"/>
    </location>
</feature>
<dbReference type="InterPro" id="IPR002885">
    <property type="entry name" value="PPR_rpt"/>
</dbReference>
<name>D8R3G3_SELML</name>
<dbReference type="GO" id="GO:0003723">
    <property type="term" value="F:RNA binding"/>
    <property type="evidence" value="ECO:0007669"/>
    <property type="project" value="InterPro"/>
</dbReference>
<dbReference type="Pfam" id="PF13041">
    <property type="entry name" value="PPR_2"/>
    <property type="match status" value="2"/>
</dbReference>
<dbReference type="Proteomes" id="UP000001514">
    <property type="component" value="Unassembled WGS sequence"/>
</dbReference>
<dbReference type="GO" id="GO:0009451">
    <property type="term" value="P:RNA modification"/>
    <property type="evidence" value="ECO:0007669"/>
    <property type="project" value="InterPro"/>
</dbReference>
<dbReference type="PROSITE" id="PS51375">
    <property type="entry name" value="PPR"/>
    <property type="match status" value="6"/>
</dbReference>
<feature type="repeat" description="PPR" evidence="2">
    <location>
        <begin position="315"/>
        <end position="345"/>
    </location>
</feature>
<dbReference type="Gene3D" id="1.25.40.10">
    <property type="entry name" value="Tetratricopeptide repeat domain"/>
    <property type="match status" value="3"/>
</dbReference>
<feature type="repeat" description="PPR" evidence="2">
    <location>
        <begin position="349"/>
        <end position="383"/>
    </location>
</feature>
<dbReference type="eggNOG" id="KOG4197">
    <property type="taxonomic scope" value="Eukaryota"/>
</dbReference>
<feature type="repeat" description="PPR" evidence="2">
    <location>
        <begin position="20"/>
        <end position="54"/>
    </location>
</feature>
<evidence type="ECO:0000256" key="2">
    <source>
        <dbReference type="PROSITE-ProRule" id="PRU00708"/>
    </source>
</evidence>
<evidence type="ECO:0000256" key="1">
    <source>
        <dbReference type="ARBA" id="ARBA00022737"/>
    </source>
</evidence>
<dbReference type="InterPro" id="IPR011990">
    <property type="entry name" value="TPR-like_helical_dom_sf"/>
</dbReference>
<organism evidence="4">
    <name type="scientific">Selaginella moellendorffii</name>
    <name type="common">Spikemoss</name>
    <dbReference type="NCBI Taxonomy" id="88036"/>
    <lineage>
        <taxon>Eukaryota</taxon>
        <taxon>Viridiplantae</taxon>
        <taxon>Streptophyta</taxon>
        <taxon>Embryophyta</taxon>
        <taxon>Tracheophyta</taxon>
        <taxon>Lycopodiopsida</taxon>
        <taxon>Selaginellales</taxon>
        <taxon>Selaginellaceae</taxon>
        <taxon>Selaginella</taxon>
    </lineage>
</organism>
<proteinExistence type="predicted"/>
<evidence type="ECO:0000313" key="3">
    <source>
        <dbReference type="EMBL" id="EFJ32937.1"/>
    </source>
</evidence>
<dbReference type="InterPro" id="IPR046960">
    <property type="entry name" value="PPR_At4g14850-like_plant"/>
</dbReference>
<dbReference type="EMBL" id="GL377571">
    <property type="protein sequence ID" value="EFJ32937.1"/>
    <property type="molecule type" value="Genomic_DNA"/>
</dbReference>
<dbReference type="HOGENOM" id="CLU_002706_30_5_1"/>
<dbReference type="FunFam" id="1.25.40.10:FF:000158">
    <property type="entry name" value="pentatricopeptide repeat-containing protein At2g33680"/>
    <property type="match status" value="1"/>
</dbReference>
<feature type="repeat" description="PPR" evidence="2">
    <location>
        <begin position="82"/>
        <end position="116"/>
    </location>
</feature>
<protein>
    <recommendedName>
        <fullName evidence="5">Pentacotripeptide-repeat region of PRORP domain-containing protein</fullName>
    </recommendedName>
</protein>
<accession>D8R3G3</accession>
<dbReference type="NCBIfam" id="TIGR00756">
    <property type="entry name" value="PPR"/>
    <property type="match status" value="3"/>
</dbReference>
<evidence type="ECO:0008006" key="5">
    <source>
        <dbReference type="Google" id="ProtNLM"/>
    </source>
</evidence>
<dbReference type="InParanoid" id="D8R3G3"/>
<dbReference type="Gramene" id="EFJ32937">
    <property type="protein sequence ID" value="EFJ32937"/>
    <property type="gene ID" value="SELMODRAFT_31619"/>
</dbReference>
<dbReference type="PANTHER" id="PTHR47926:SF533">
    <property type="entry name" value="DYW DOMAIN-CONTAINING PROTEIN"/>
    <property type="match status" value="1"/>
</dbReference>
<feature type="non-terminal residue" evidence="3">
    <location>
        <position position="496"/>
    </location>
</feature>